<dbReference type="InterPro" id="IPR019576">
    <property type="entry name" value="Pyridoxamine_oxidase_dimer_C"/>
</dbReference>
<evidence type="ECO:0000313" key="8">
    <source>
        <dbReference type="EMBL" id="MDI9858693.1"/>
    </source>
</evidence>
<dbReference type="InterPro" id="IPR019740">
    <property type="entry name" value="Pyridox_Oxase_CS"/>
</dbReference>
<dbReference type="HAMAP" id="MF_01629">
    <property type="entry name" value="PdxH"/>
    <property type="match status" value="1"/>
</dbReference>
<dbReference type="InterPro" id="IPR012349">
    <property type="entry name" value="Split_barrel_FMN-bd"/>
</dbReference>
<feature type="binding site" evidence="5">
    <location>
        <begin position="78"/>
        <end position="79"/>
    </location>
    <ligand>
        <name>FMN</name>
        <dbReference type="ChEBI" id="CHEBI:58210"/>
    </ligand>
</feature>
<evidence type="ECO:0000259" key="7">
    <source>
        <dbReference type="Pfam" id="PF10590"/>
    </source>
</evidence>
<dbReference type="PANTHER" id="PTHR10851">
    <property type="entry name" value="PYRIDOXINE-5-PHOSPHATE OXIDASE"/>
    <property type="match status" value="1"/>
</dbReference>
<evidence type="ECO:0000256" key="4">
    <source>
        <dbReference type="ARBA" id="ARBA00023002"/>
    </source>
</evidence>
<feature type="binding site" evidence="5">
    <location>
        <position position="133"/>
    </location>
    <ligand>
        <name>substrate</name>
    </ligand>
</feature>
<keyword evidence="5" id="KW-0664">Pyridoxine biosynthesis</keyword>
<dbReference type="SUPFAM" id="SSF50475">
    <property type="entry name" value="FMN-binding split barrel"/>
    <property type="match status" value="1"/>
</dbReference>
<dbReference type="PROSITE" id="PS01064">
    <property type="entry name" value="PYRIDOX_OXIDASE"/>
    <property type="match status" value="1"/>
</dbReference>
<evidence type="ECO:0000259" key="6">
    <source>
        <dbReference type="Pfam" id="PF01243"/>
    </source>
</evidence>
<keyword evidence="2 5" id="KW-0285">Flavoprotein</keyword>
<feature type="domain" description="Pyridoxamine 5'-phosphate oxidase N-terminal" evidence="6">
    <location>
        <begin position="36"/>
        <end position="152"/>
    </location>
</feature>
<comment type="pathway">
    <text evidence="5">Cofactor metabolism; pyridoxal 5'-phosphate salvage; pyridoxal 5'-phosphate from pyridoxine 5'-phosphate: step 1/1.</text>
</comment>
<protein>
    <recommendedName>
        <fullName evidence="5">Pyridoxine/pyridoxamine 5'-phosphate oxidase</fullName>
        <ecNumber evidence="5">1.4.3.5</ecNumber>
    </recommendedName>
    <alternativeName>
        <fullName evidence="5">PNP/PMP oxidase</fullName>
        <shortName evidence="5">PNPOx</shortName>
    </alternativeName>
    <alternativeName>
        <fullName evidence="5">Pyridoxal 5'-phosphate synthase</fullName>
    </alternativeName>
</protein>
<comment type="function">
    <text evidence="5">Catalyzes the oxidation of either pyridoxine 5'-phosphate (PNP) or pyridoxamine 5'-phosphate (PMP) into pyridoxal 5'-phosphate (PLP).</text>
</comment>
<dbReference type="Proteomes" id="UP001236507">
    <property type="component" value="Unassembled WGS sequence"/>
</dbReference>
<dbReference type="InterPro" id="IPR000659">
    <property type="entry name" value="Pyridox_Oxase"/>
</dbReference>
<dbReference type="Pfam" id="PF01243">
    <property type="entry name" value="PNPOx_N"/>
    <property type="match status" value="1"/>
</dbReference>
<dbReference type="NCBIfam" id="TIGR00558">
    <property type="entry name" value="pdxH"/>
    <property type="match status" value="1"/>
</dbReference>
<sequence length="215" mass="24676">MNKVDLAALRENYTKGSLDVSDVLPSPIQEFHKWFNQAVDSQILEPNAMHLCTVSPDGKPSARIVLLKTLDATGFTFYTNYQSRKGHQMDANPNACLTFFWGELERQVRIEGTIEKVDAKDSDNYFAVRPRGSQIGAWVSNQSEVVENREVLIEKEKAFIEKFEGQEVPRPAHWGGYRLVPNYIEFWQGRPSRLHDRIAYTLEESGSWKIERLSP</sequence>
<accession>A0ABT6Y544</accession>
<dbReference type="EMBL" id="JASHIF010000004">
    <property type="protein sequence ID" value="MDI9858693.1"/>
    <property type="molecule type" value="Genomic_DNA"/>
</dbReference>
<dbReference type="PIRSF" id="PIRSF000190">
    <property type="entry name" value="Pyd_amn-ph_oxd"/>
    <property type="match status" value="1"/>
</dbReference>
<dbReference type="RefSeq" id="WP_283343840.1">
    <property type="nucleotide sequence ID" value="NZ_JASHIF010000004.1"/>
</dbReference>
<evidence type="ECO:0000256" key="5">
    <source>
        <dbReference type="HAMAP-Rule" id="MF_01629"/>
    </source>
</evidence>
<feature type="binding site" evidence="5">
    <location>
        <position position="85"/>
    </location>
    <ligand>
        <name>FMN</name>
        <dbReference type="ChEBI" id="CHEBI:58210"/>
    </ligand>
</feature>
<evidence type="ECO:0000256" key="2">
    <source>
        <dbReference type="ARBA" id="ARBA00022630"/>
    </source>
</evidence>
<feature type="binding site" evidence="5">
    <location>
        <position position="107"/>
    </location>
    <ligand>
        <name>FMN</name>
        <dbReference type="ChEBI" id="CHEBI:58210"/>
    </ligand>
</feature>
<reference evidence="8 9" key="1">
    <citation type="submission" date="2023-05" db="EMBL/GenBank/DDBJ databases">
        <title>Novel species of genus Flectobacillus isolated from stream in China.</title>
        <authorList>
            <person name="Lu H."/>
        </authorList>
    </citation>
    <scope>NUCLEOTIDE SEQUENCE [LARGE SCALE GENOMIC DNA]</scope>
    <source>
        <strain evidence="8 9">KCTC 42575</strain>
    </source>
</reference>
<comment type="similarity">
    <text evidence="1 5">Belongs to the pyridoxamine 5'-phosphate oxidase family.</text>
</comment>
<dbReference type="NCBIfam" id="NF004231">
    <property type="entry name" value="PRK05679.1"/>
    <property type="match status" value="1"/>
</dbReference>
<feature type="binding site" evidence="5">
    <location>
        <position position="187"/>
    </location>
    <ligand>
        <name>FMN</name>
        <dbReference type="ChEBI" id="CHEBI:58210"/>
    </ligand>
</feature>
<comment type="pathway">
    <text evidence="5">Cofactor metabolism; pyridoxal 5'-phosphate salvage; pyridoxal 5'-phosphate from pyridoxamine 5'-phosphate: step 1/1.</text>
</comment>
<comment type="caution">
    <text evidence="8">The sequence shown here is derived from an EMBL/GenBank/DDBJ whole genome shotgun (WGS) entry which is preliminary data.</text>
</comment>
<evidence type="ECO:0000256" key="1">
    <source>
        <dbReference type="ARBA" id="ARBA00007301"/>
    </source>
</evidence>
<dbReference type="Pfam" id="PF10590">
    <property type="entry name" value="PNP_phzG_C"/>
    <property type="match status" value="1"/>
</dbReference>
<dbReference type="EC" id="1.4.3.5" evidence="5"/>
<comment type="catalytic activity">
    <reaction evidence="5">
        <text>pyridoxamine 5'-phosphate + O2 + H2O = pyridoxal 5'-phosphate + H2O2 + NH4(+)</text>
        <dbReference type="Rhea" id="RHEA:15817"/>
        <dbReference type="ChEBI" id="CHEBI:15377"/>
        <dbReference type="ChEBI" id="CHEBI:15379"/>
        <dbReference type="ChEBI" id="CHEBI:16240"/>
        <dbReference type="ChEBI" id="CHEBI:28938"/>
        <dbReference type="ChEBI" id="CHEBI:58451"/>
        <dbReference type="ChEBI" id="CHEBI:597326"/>
        <dbReference type="EC" id="1.4.3.5"/>
    </reaction>
</comment>
<evidence type="ECO:0000313" key="9">
    <source>
        <dbReference type="Proteomes" id="UP001236507"/>
    </source>
</evidence>
<feature type="binding site" evidence="5">
    <location>
        <position position="125"/>
    </location>
    <ligand>
        <name>substrate</name>
    </ligand>
</feature>
<comment type="subunit">
    <text evidence="5">Homodimer.</text>
</comment>
<comment type="catalytic activity">
    <reaction evidence="5">
        <text>pyridoxine 5'-phosphate + O2 = pyridoxal 5'-phosphate + H2O2</text>
        <dbReference type="Rhea" id="RHEA:15149"/>
        <dbReference type="ChEBI" id="CHEBI:15379"/>
        <dbReference type="ChEBI" id="CHEBI:16240"/>
        <dbReference type="ChEBI" id="CHEBI:58589"/>
        <dbReference type="ChEBI" id="CHEBI:597326"/>
        <dbReference type="EC" id="1.4.3.5"/>
    </reaction>
</comment>
<keyword evidence="4 5" id="KW-0560">Oxidoreductase</keyword>
<dbReference type="PANTHER" id="PTHR10851:SF0">
    <property type="entry name" value="PYRIDOXINE-5'-PHOSPHATE OXIDASE"/>
    <property type="match status" value="1"/>
</dbReference>
<gene>
    <name evidence="5 8" type="primary">pdxH</name>
    <name evidence="8" type="ORF">QM524_05705</name>
</gene>
<evidence type="ECO:0000256" key="3">
    <source>
        <dbReference type="ARBA" id="ARBA00022643"/>
    </source>
</evidence>
<feature type="binding site" evidence="5">
    <location>
        <position position="129"/>
    </location>
    <ligand>
        <name>substrate</name>
    </ligand>
</feature>
<comment type="cofactor">
    <cofactor evidence="5">
        <name>FMN</name>
        <dbReference type="ChEBI" id="CHEBI:58210"/>
    </cofactor>
    <text evidence="5">Binds 1 FMN per subunit.</text>
</comment>
<dbReference type="Gene3D" id="2.30.110.10">
    <property type="entry name" value="Electron Transport, Fmn-binding Protein, Chain A"/>
    <property type="match status" value="1"/>
</dbReference>
<proteinExistence type="inferred from homology"/>
<name>A0ABT6Y544_9BACT</name>
<feature type="binding site" evidence="5">
    <location>
        <position position="84"/>
    </location>
    <ligand>
        <name>FMN</name>
        <dbReference type="ChEBI" id="CHEBI:58210"/>
    </ligand>
</feature>
<dbReference type="InterPro" id="IPR011576">
    <property type="entry name" value="Pyridox_Oxase_N"/>
</dbReference>
<feature type="binding site" evidence="5">
    <location>
        <position position="68"/>
    </location>
    <ligand>
        <name>substrate</name>
    </ligand>
</feature>
<feature type="binding site" evidence="5">
    <location>
        <position position="197"/>
    </location>
    <ligand>
        <name>FMN</name>
        <dbReference type="ChEBI" id="CHEBI:58210"/>
    </ligand>
</feature>
<keyword evidence="9" id="KW-1185">Reference proteome</keyword>
<feature type="domain" description="Pyridoxine 5'-phosphate oxidase dimerisation C-terminal" evidence="7">
    <location>
        <begin position="174"/>
        <end position="215"/>
    </location>
</feature>
<feature type="binding site" evidence="5">
    <location>
        <begin position="63"/>
        <end position="68"/>
    </location>
    <ligand>
        <name>FMN</name>
        <dbReference type="ChEBI" id="CHEBI:58210"/>
    </ligand>
</feature>
<feature type="binding site" evidence="5">
    <location>
        <begin position="193"/>
        <end position="195"/>
    </location>
    <ligand>
        <name>substrate</name>
    </ligand>
</feature>
<feature type="binding site" evidence="5">
    <location>
        <begin position="142"/>
        <end position="143"/>
    </location>
    <ligand>
        <name>FMN</name>
        <dbReference type="ChEBI" id="CHEBI:58210"/>
    </ligand>
</feature>
<dbReference type="GO" id="GO:0004733">
    <property type="term" value="F:pyridoxamine phosphate oxidase activity"/>
    <property type="evidence" value="ECO:0007669"/>
    <property type="project" value="UniProtKB-EC"/>
</dbReference>
<keyword evidence="3 5" id="KW-0288">FMN</keyword>
<organism evidence="8 9">
    <name type="scientific">Flectobacillus roseus</name>
    <dbReference type="NCBI Taxonomy" id="502259"/>
    <lineage>
        <taxon>Bacteria</taxon>
        <taxon>Pseudomonadati</taxon>
        <taxon>Bacteroidota</taxon>
        <taxon>Cytophagia</taxon>
        <taxon>Cytophagales</taxon>
        <taxon>Flectobacillaceae</taxon>
        <taxon>Flectobacillus</taxon>
    </lineage>
</organism>